<evidence type="ECO:0000313" key="4">
    <source>
        <dbReference type="Proteomes" id="UP000281549"/>
    </source>
</evidence>
<reference evidence="4" key="1">
    <citation type="journal article" date="2018" name="Nat. Microbiol.">
        <title>Leveraging single-cell genomics to expand the fungal tree of life.</title>
        <authorList>
            <person name="Ahrendt S.R."/>
            <person name="Quandt C.A."/>
            <person name="Ciobanu D."/>
            <person name="Clum A."/>
            <person name="Salamov A."/>
            <person name="Andreopoulos B."/>
            <person name="Cheng J.F."/>
            <person name="Woyke T."/>
            <person name="Pelin A."/>
            <person name="Henrissat B."/>
            <person name="Reynolds N.K."/>
            <person name="Benny G.L."/>
            <person name="Smith M.E."/>
            <person name="James T.Y."/>
            <person name="Grigoriev I.V."/>
        </authorList>
    </citation>
    <scope>NUCLEOTIDE SEQUENCE [LARGE SCALE GENOMIC DNA]</scope>
    <source>
        <strain evidence="4">CSF55</strain>
    </source>
</reference>
<name>A0A4P9YJU0_ROZAC</name>
<feature type="coiled-coil region" evidence="1">
    <location>
        <begin position="12"/>
        <end position="39"/>
    </location>
</feature>
<evidence type="ECO:0000256" key="1">
    <source>
        <dbReference type="SAM" id="Coils"/>
    </source>
</evidence>
<dbReference type="GO" id="GO:0005634">
    <property type="term" value="C:nucleus"/>
    <property type="evidence" value="ECO:0007669"/>
    <property type="project" value="TreeGrafter"/>
</dbReference>
<keyword evidence="1" id="KW-0175">Coiled coil</keyword>
<dbReference type="Gene3D" id="1.10.3970.10">
    <property type="entry name" value="BSD domain"/>
    <property type="match status" value="1"/>
</dbReference>
<protein>
    <recommendedName>
        <fullName evidence="2">BSD domain-containing protein</fullName>
    </recommendedName>
</protein>
<dbReference type="InterPro" id="IPR051494">
    <property type="entry name" value="BSD_domain-containing"/>
</dbReference>
<dbReference type="GO" id="GO:0038203">
    <property type="term" value="P:TORC2 signaling"/>
    <property type="evidence" value="ECO:0007669"/>
    <property type="project" value="TreeGrafter"/>
</dbReference>
<organism evidence="3 4">
    <name type="scientific">Rozella allomycis (strain CSF55)</name>
    <dbReference type="NCBI Taxonomy" id="988480"/>
    <lineage>
        <taxon>Eukaryota</taxon>
        <taxon>Fungi</taxon>
        <taxon>Fungi incertae sedis</taxon>
        <taxon>Cryptomycota</taxon>
        <taxon>Cryptomycota incertae sedis</taxon>
        <taxon>Rozella</taxon>
    </lineage>
</organism>
<accession>A0A4P9YJU0</accession>
<proteinExistence type="predicted"/>
<dbReference type="InterPro" id="IPR035925">
    <property type="entry name" value="BSD_dom_sf"/>
</dbReference>
<evidence type="ECO:0000259" key="2">
    <source>
        <dbReference type="Pfam" id="PF03909"/>
    </source>
</evidence>
<dbReference type="AlphaFoldDB" id="A0A4P9YJU0"/>
<dbReference type="SUPFAM" id="SSF140383">
    <property type="entry name" value="BSD domain-like"/>
    <property type="match status" value="1"/>
</dbReference>
<dbReference type="GO" id="GO:0005794">
    <property type="term" value="C:Golgi apparatus"/>
    <property type="evidence" value="ECO:0007669"/>
    <property type="project" value="TreeGrafter"/>
</dbReference>
<dbReference type="Proteomes" id="UP000281549">
    <property type="component" value="Unassembled WGS sequence"/>
</dbReference>
<dbReference type="InterPro" id="IPR005607">
    <property type="entry name" value="BSD_dom"/>
</dbReference>
<feature type="domain" description="BSD" evidence="2">
    <location>
        <begin position="76"/>
        <end position="114"/>
    </location>
</feature>
<dbReference type="PANTHER" id="PTHR16019">
    <property type="entry name" value="SYNAPSE-ASSOCIATED PROTEIN"/>
    <property type="match status" value="1"/>
</dbReference>
<evidence type="ECO:0000313" key="3">
    <source>
        <dbReference type="EMBL" id="RKP19685.1"/>
    </source>
</evidence>
<dbReference type="EMBL" id="ML005181">
    <property type="protein sequence ID" value="RKP19685.1"/>
    <property type="molecule type" value="Genomic_DNA"/>
</dbReference>
<sequence length="189" mass="22354">MQFLTELTGEIKNQIKSTISNLTEEFQKEKNEFMAKKAEIDQNETEEFWDKYTEDVKKRILELSNDSRNFLVNPPGEKAIMKVDEKLQSMRYQLVPTNFWRNYFYRVHMIVMESEDNVLFDNSSPKKEEPIVVMENEDNNKIESSDWDKNLDNELEKLGLNLDDVEIEGSEDVELNLDDIDNELDKLTN</sequence>
<dbReference type="Pfam" id="PF03909">
    <property type="entry name" value="BSD"/>
    <property type="match status" value="1"/>
</dbReference>
<gene>
    <name evidence="3" type="ORF">ROZALSC1DRAFT_28739</name>
</gene>
<dbReference type="PANTHER" id="PTHR16019:SF6">
    <property type="entry name" value="SYNAPSE-ASSOCIATED PROTEIN 1"/>
    <property type="match status" value="1"/>
</dbReference>